<dbReference type="CDD" id="cd04087">
    <property type="entry name" value="PTPA"/>
    <property type="match status" value="1"/>
</dbReference>
<evidence type="ECO:0000256" key="3">
    <source>
        <dbReference type="ARBA" id="ARBA00011019"/>
    </source>
</evidence>
<keyword evidence="5 7" id="KW-0697">Rotamase</keyword>
<evidence type="ECO:0000256" key="4">
    <source>
        <dbReference type="ARBA" id="ARBA00022490"/>
    </source>
</evidence>
<comment type="similarity">
    <text evidence="3 7">Belongs to the PTPA-type PPIase family.</text>
</comment>
<proteinExistence type="inferred from homology"/>
<evidence type="ECO:0000256" key="1">
    <source>
        <dbReference type="ARBA" id="ARBA00000971"/>
    </source>
</evidence>
<gene>
    <name evidence="8" type="ORF">RS030_81367</name>
</gene>
<protein>
    <recommendedName>
        <fullName evidence="7">Serine/threonine-protein phosphatase 2A activator</fullName>
        <ecNumber evidence="7">5.2.1.8</ecNumber>
    </recommendedName>
    <alternativeName>
        <fullName evidence="7">Phosphotyrosyl phosphatase activator</fullName>
    </alternativeName>
</protein>
<evidence type="ECO:0000256" key="7">
    <source>
        <dbReference type="RuleBase" id="RU361210"/>
    </source>
</evidence>
<organism evidence="8 9">
    <name type="scientific">Cryptosporidium xiaoi</name>
    <dbReference type="NCBI Taxonomy" id="659607"/>
    <lineage>
        <taxon>Eukaryota</taxon>
        <taxon>Sar</taxon>
        <taxon>Alveolata</taxon>
        <taxon>Apicomplexa</taxon>
        <taxon>Conoidasida</taxon>
        <taxon>Coccidia</taxon>
        <taxon>Eucoccidiorida</taxon>
        <taxon>Eimeriorina</taxon>
        <taxon>Cryptosporidiidae</taxon>
        <taxon>Cryptosporidium</taxon>
    </lineage>
</organism>
<dbReference type="EMBL" id="JAWDEY010000036">
    <property type="protein sequence ID" value="KAK6587820.1"/>
    <property type="molecule type" value="Genomic_DNA"/>
</dbReference>
<dbReference type="Proteomes" id="UP001311799">
    <property type="component" value="Unassembled WGS sequence"/>
</dbReference>
<dbReference type="AlphaFoldDB" id="A0AAV9XSU4"/>
<accession>A0AAV9XSU4</accession>
<dbReference type="Pfam" id="PF03095">
    <property type="entry name" value="PTPA"/>
    <property type="match status" value="1"/>
</dbReference>
<keyword evidence="9" id="KW-1185">Reference proteome</keyword>
<name>A0AAV9XSU4_9CRYT</name>
<evidence type="ECO:0000256" key="5">
    <source>
        <dbReference type="ARBA" id="ARBA00023110"/>
    </source>
</evidence>
<evidence type="ECO:0000256" key="6">
    <source>
        <dbReference type="ARBA" id="ARBA00023235"/>
    </source>
</evidence>
<dbReference type="InterPro" id="IPR037218">
    <property type="entry name" value="PTPA_sf"/>
</dbReference>
<dbReference type="GO" id="GO:0003755">
    <property type="term" value="F:peptidyl-prolyl cis-trans isomerase activity"/>
    <property type="evidence" value="ECO:0007669"/>
    <property type="project" value="UniProtKB-KW"/>
</dbReference>
<dbReference type="GO" id="GO:0005634">
    <property type="term" value="C:nucleus"/>
    <property type="evidence" value="ECO:0007669"/>
    <property type="project" value="TreeGrafter"/>
</dbReference>
<dbReference type="GO" id="GO:0005737">
    <property type="term" value="C:cytoplasm"/>
    <property type="evidence" value="ECO:0007669"/>
    <property type="project" value="UniProtKB-SubCell"/>
</dbReference>
<dbReference type="Gene3D" id="1.20.120.1150">
    <property type="match status" value="1"/>
</dbReference>
<evidence type="ECO:0000256" key="2">
    <source>
        <dbReference type="ARBA" id="ARBA00004496"/>
    </source>
</evidence>
<comment type="catalytic activity">
    <reaction evidence="1 7">
        <text>[protein]-peptidylproline (omega=180) = [protein]-peptidylproline (omega=0)</text>
        <dbReference type="Rhea" id="RHEA:16237"/>
        <dbReference type="Rhea" id="RHEA-COMP:10747"/>
        <dbReference type="Rhea" id="RHEA-COMP:10748"/>
        <dbReference type="ChEBI" id="CHEBI:83833"/>
        <dbReference type="ChEBI" id="CHEBI:83834"/>
        <dbReference type="EC" id="5.2.1.8"/>
    </reaction>
</comment>
<dbReference type="InterPro" id="IPR004327">
    <property type="entry name" value="Phstyr_phstse_ac"/>
</dbReference>
<dbReference type="PANTHER" id="PTHR10012:SF0">
    <property type="entry name" value="SERINE_THREONINE-PROTEIN PHOSPHATASE 2A ACTIVATOR"/>
    <property type="match status" value="1"/>
</dbReference>
<dbReference type="GO" id="GO:0008160">
    <property type="term" value="F:protein tyrosine phosphatase activator activity"/>
    <property type="evidence" value="ECO:0007669"/>
    <property type="project" value="TreeGrafter"/>
</dbReference>
<evidence type="ECO:0000313" key="9">
    <source>
        <dbReference type="Proteomes" id="UP001311799"/>
    </source>
</evidence>
<dbReference type="SUPFAM" id="SSF140984">
    <property type="entry name" value="PTPA-like"/>
    <property type="match status" value="1"/>
</dbReference>
<reference evidence="8 9" key="1">
    <citation type="submission" date="2023-10" db="EMBL/GenBank/DDBJ databases">
        <title>Comparative genomics analysis reveals potential genetic determinants of host preference in Cryptosporidium xiaoi.</title>
        <authorList>
            <person name="Xiao L."/>
            <person name="Li J."/>
        </authorList>
    </citation>
    <scope>NUCLEOTIDE SEQUENCE [LARGE SCALE GENOMIC DNA]</scope>
    <source>
        <strain evidence="8 9">52996</strain>
    </source>
</reference>
<dbReference type="EC" id="5.2.1.8" evidence="7"/>
<keyword evidence="4 7" id="KW-0963">Cytoplasm</keyword>
<dbReference type="PANTHER" id="PTHR10012">
    <property type="entry name" value="SERINE/THREONINE-PROTEIN PHOSPHATASE 2A REGULATORY SUBUNIT B"/>
    <property type="match status" value="1"/>
</dbReference>
<comment type="subcellular location">
    <subcellularLocation>
        <location evidence="2 7">Cytoplasm</location>
    </subcellularLocation>
</comment>
<dbReference type="GO" id="GO:0000159">
    <property type="term" value="C:protein phosphatase type 2A complex"/>
    <property type="evidence" value="ECO:0007669"/>
    <property type="project" value="TreeGrafter"/>
</dbReference>
<sequence>MSKASEKIKCETRILDKRHLDIFIDGKTHSEIIEFIELLSRSVRGKSLIPQYEYELEKPSKQDPSVAAIFILLDLLAKLDSLVDEIPPIKQPMRFGNKAFQTWYDCAKQLSSSYLKELLNLKSDYLEEVQIYFVESFGNRNRVDYGTGHELNFVLFLFCINRLGIIKHNHFTELVMVIFYRYILLMRKLQSIYLLEPAGSRGVWGLDDYHFLPFVFGSAQFIDSEDKFPILPSQILDQSILNTYSDKLLYINSIKHILNVKTNVYFAECSPVLYSLTSIPSWKKVYTGMIKMYIAEILDKFPIAQHIVFGNIIKFT</sequence>
<keyword evidence="6 7" id="KW-0413">Isomerase</keyword>
<dbReference type="GO" id="GO:0007052">
    <property type="term" value="P:mitotic spindle organization"/>
    <property type="evidence" value="ECO:0007669"/>
    <property type="project" value="TreeGrafter"/>
</dbReference>
<dbReference type="PIRSF" id="PIRSF016325">
    <property type="entry name" value="Phstyr_phstse_ac"/>
    <property type="match status" value="1"/>
</dbReference>
<dbReference type="InterPro" id="IPR043170">
    <property type="entry name" value="PTPA_C_lid"/>
</dbReference>
<evidence type="ECO:0000313" key="8">
    <source>
        <dbReference type="EMBL" id="KAK6587820.1"/>
    </source>
</evidence>
<comment type="function">
    <text evidence="7">PPIases accelerate the folding of proteins. It catalyzes the cis-trans isomerization of proline imidic peptide bonds in oligopeptides.</text>
</comment>
<dbReference type="FunFam" id="1.20.120.1150:FF:000002">
    <property type="entry name" value="Serine/threonine-protein phosphatase 2A activator"/>
    <property type="match status" value="1"/>
</dbReference>
<comment type="caution">
    <text evidence="8">The sequence shown here is derived from an EMBL/GenBank/DDBJ whole genome shotgun (WGS) entry which is preliminary data.</text>
</comment>